<dbReference type="DNASU" id="734533"/>
<dbReference type="GO" id="GO:0005654">
    <property type="term" value="C:nucleoplasm"/>
    <property type="evidence" value="ECO:0000318"/>
    <property type="project" value="GO_Central"/>
</dbReference>
<feature type="domain" description="RRM" evidence="5">
    <location>
        <begin position="30"/>
        <end position="103"/>
    </location>
</feature>
<dbReference type="InterPro" id="IPR000504">
    <property type="entry name" value="RRM_dom"/>
</dbReference>
<dbReference type="EMBL" id="BC097695">
    <property type="protein sequence ID" value="AAH97695.1"/>
    <property type="molecule type" value="mRNA"/>
</dbReference>
<dbReference type="GO" id="GO:1990904">
    <property type="term" value="C:ribonucleoprotein complex"/>
    <property type="evidence" value="ECO:0000318"/>
    <property type="project" value="GO_Central"/>
</dbReference>
<evidence type="ECO:0000313" key="8">
    <source>
        <dbReference type="RefSeq" id="NP_001089482.1"/>
    </source>
</evidence>
<evidence type="ECO:0000256" key="2">
    <source>
        <dbReference type="ARBA" id="ARBA00022884"/>
    </source>
</evidence>
<dbReference type="PANTHER" id="PTHR13976">
    <property type="entry name" value="HETEROGENEOUS NUCLEAR RIBONUCLEOPROTEIN-RELATED"/>
    <property type="match status" value="1"/>
</dbReference>
<organism evidence="6">
    <name type="scientific">Xenopus laevis</name>
    <name type="common">African clawed frog</name>
    <dbReference type="NCBI Taxonomy" id="8355"/>
    <lineage>
        <taxon>Eukaryota</taxon>
        <taxon>Metazoa</taxon>
        <taxon>Chordata</taxon>
        <taxon>Craniata</taxon>
        <taxon>Vertebrata</taxon>
        <taxon>Euteleostomi</taxon>
        <taxon>Amphibia</taxon>
        <taxon>Batrachia</taxon>
        <taxon>Anura</taxon>
        <taxon>Pipoidea</taxon>
        <taxon>Pipidae</taxon>
        <taxon>Xenopodinae</taxon>
        <taxon>Xenopus</taxon>
        <taxon>Xenopus</taxon>
    </lineage>
</organism>
<evidence type="ECO:0000313" key="7">
    <source>
        <dbReference type="Proteomes" id="UP000186698"/>
    </source>
</evidence>
<dbReference type="Proteomes" id="UP000186698">
    <property type="component" value="Chromosome 6L"/>
</dbReference>
<dbReference type="CDD" id="cd12510">
    <property type="entry name" value="RRM1_RBM12_like"/>
    <property type="match status" value="1"/>
</dbReference>
<dbReference type="SUPFAM" id="SSF54928">
    <property type="entry name" value="RNA-binding domain, RBD"/>
    <property type="match status" value="4"/>
</dbReference>
<evidence type="ECO:0000259" key="5">
    <source>
        <dbReference type="PROSITE" id="PS50102"/>
    </source>
</evidence>
<dbReference type="AlphaFoldDB" id="Q4V7W1"/>
<evidence type="ECO:0000256" key="3">
    <source>
        <dbReference type="PROSITE-ProRule" id="PRU00176"/>
    </source>
</evidence>
<evidence type="ECO:0000313" key="9">
    <source>
        <dbReference type="Xenbase" id="XB-GENE-5751389"/>
    </source>
</evidence>
<proteinExistence type="evidence at transcript level"/>
<dbReference type="Gene3D" id="3.30.70.330">
    <property type="match status" value="5"/>
</dbReference>
<dbReference type="GeneID" id="734533"/>
<dbReference type="InterPro" id="IPR012677">
    <property type="entry name" value="Nucleotide-bd_a/b_plait_sf"/>
</dbReference>
<feature type="domain" description="RRM" evidence="5">
    <location>
        <begin position="143"/>
        <end position="218"/>
    </location>
</feature>
<feature type="compositionally biased region" description="Basic and acidic residues" evidence="4">
    <location>
        <begin position="240"/>
        <end position="258"/>
    </location>
</feature>
<accession>Q4V7W1</accession>
<keyword evidence="7" id="KW-1185">Reference proteome</keyword>
<dbReference type="OrthoDB" id="2588702at2759"/>
<dbReference type="CTD" id="734533"/>
<feature type="domain" description="RRM" evidence="5">
    <location>
        <begin position="381"/>
        <end position="471"/>
    </location>
</feature>
<protein>
    <submittedName>
        <fullName evidence="6">MGC115235 protein</fullName>
    </submittedName>
    <submittedName>
        <fullName evidence="8">RNA binding motif protein 12B gene 2 L homeolog</fullName>
    </submittedName>
</protein>
<evidence type="ECO:0000256" key="4">
    <source>
        <dbReference type="SAM" id="MobiDB-lite"/>
    </source>
</evidence>
<dbReference type="InterPro" id="IPR035979">
    <property type="entry name" value="RBD_domain_sf"/>
</dbReference>
<keyword evidence="2 3" id="KW-0694">RNA-binding</keyword>
<reference evidence="8" key="3">
    <citation type="submission" date="2025-04" db="UniProtKB">
        <authorList>
            <consortium name="RefSeq"/>
        </authorList>
    </citation>
    <scope>IDENTIFICATION</scope>
</reference>
<feature type="region of interest" description="Disordered" evidence="4">
    <location>
        <begin position="221"/>
        <end position="258"/>
    </location>
</feature>
<dbReference type="GO" id="GO:0003723">
    <property type="term" value="F:RNA binding"/>
    <property type="evidence" value="ECO:0000318"/>
    <property type="project" value="GO_Central"/>
</dbReference>
<dbReference type="Bgee" id="734533">
    <property type="expression patterns" value="Expressed in gastrula and 19 other cell types or tissues"/>
</dbReference>
<dbReference type="RefSeq" id="NP_001089482.1">
    <property type="nucleotide sequence ID" value="NM_001096013.1"/>
</dbReference>
<gene>
    <name evidence="8 9" type="primary">rbm12b.2.L</name>
    <name evidence="6" type="synonym">MGC115235</name>
</gene>
<feature type="region of interest" description="Disordered" evidence="4">
    <location>
        <begin position="352"/>
        <end position="376"/>
    </location>
</feature>
<keyword evidence="1" id="KW-0677">Repeat</keyword>
<sequence length="668" mass="74359">MDLCMKETDTAGNLYNVGLFHTQSGPRMSLVIKLHGLSTEASSLDIRHFFSGLNIPKGYIYITGGQYGEAFIIFANYEDARQAINYSGRPLKNSCVQLSFSSEAEMQQALDEISRRYNAANPASTNGTPIYKETGYFKKRDTSYIYVHGMPLNTTKVEIKPFFAGLSVEDVIFLKYPSGLRNGNAIVRFATSGDAHEALKRSGHLMGSTPVSLMLSDETEWTKAGGTRARKRESSPVTSSDDRKKSVSHSRHELSRARARSPYEERFVHLINLPYDVNKRDIKAHFGNLAMKDSQITFLRDWSGKRTREGFVKLTSLSQYRDACAQHGRVFCSRLVDVLPISERDMLDLIARSEKKPGRDRSSRKDSPKKCSQESHSGRGKCIYLRNFASDVSKTDIQSFFSGFSLKEEDIFLLYDDNGIGLGEALVLFSTEKEAESTKKLHCKKFQGTEILISCITEQQMKAFGVDASARKSEAKIEERAPDEVRAPANESQQSVTEVGGLFNLQCEHLDLPANLQTSKMPVAHENLQSTELPFTSGSTNFPKQSDFAEHAPYTAEDTPSIAKDVPFIQTHISNESLSESSVKDAIPNNNGNQDGVGLVLVRNLPRTFTVSEALDFFHGYKVSSVNLAQIDNGIARVRFQTNIEAVEAVKELNNKPVGHTKVSMTII</sequence>
<evidence type="ECO:0000313" key="6">
    <source>
        <dbReference type="EMBL" id="AAH97695.1"/>
    </source>
</evidence>
<dbReference type="SMART" id="SM00360">
    <property type="entry name" value="RRM"/>
    <property type="match status" value="5"/>
</dbReference>
<dbReference type="GO" id="GO:0043484">
    <property type="term" value="P:regulation of RNA splicing"/>
    <property type="evidence" value="ECO:0000318"/>
    <property type="project" value="GO_Central"/>
</dbReference>
<feature type="domain" description="RRM" evidence="5">
    <location>
        <begin position="598"/>
        <end position="668"/>
    </location>
</feature>
<dbReference type="Xenbase" id="XB-GENE-5751389">
    <property type="gene designation" value="rbm12b.2.L"/>
</dbReference>
<dbReference type="InterPro" id="IPR050666">
    <property type="entry name" value="ESRP"/>
</dbReference>
<dbReference type="AGR" id="Xenbase:XB-GENE-5751389"/>
<dbReference type="Pfam" id="PF00076">
    <property type="entry name" value="RRM_1"/>
    <property type="match status" value="1"/>
</dbReference>
<reference evidence="6" key="2">
    <citation type="submission" date="2005-06" db="EMBL/GenBank/DDBJ databases">
        <authorList>
            <consortium name="NIH - Xenopus Gene Collection (XGC) project"/>
        </authorList>
    </citation>
    <scope>NUCLEOTIDE SEQUENCE [LARGE SCALE MRNA]</scope>
    <source>
        <tissue evidence="6">Oocytes</tissue>
    </source>
</reference>
<reference evidence="8" key="1">
    <citation type="journal article" date="2002" name="Dev. Dyn.">
        <title>Genetic and genomic tools for Xenopus research: The NIH Xenopus initiative.</title>
        <authorList>
            <person name="Klein S.L."/>
            <person name="Strausberg R.L."/>
            <person name="Wagner L."/>
            <person name="Pontius J."/>
            <person name="Clifton S.W."/>
            <person name="Richardson P."/>
        </authorList>
    </citation>
    <scope>NUCLEOTIDE SEQUENCE</scope>
</reference>
<dbReference type="PROSITE" id="PS50102">
    <property type="entry name" value="RRM"/>
    <property type="match status" value="4"/>
</dbReference>
<name>Q4V7W1_XENLA</name>
<dbReference type="KEGG" id="xla:734533"/>
<evidence type="ECO:0000256" key="1">
    <source>
        <dbReference type="ARBA" id="ARBA00022737"/>
    </source>
</evidence>